<keyword evidence="3" id="KW-0964">Secreted</keyword>
<feature type="region of interest" description="Disordered" evidence="6">
    <location>
        <begin position="286"/>
        <end position="328"/>
    </location>
</feature>
<keyword evidence="7" id="KW-1133">Transmembrane helix</keyword>
<gene>
    <name evidence="8" type="primary">Hypp6349</name>
    <name evidence="8" type="ORF">BLAG_LOCUS5031</name>
</gene>
<keyword evidence="7" id="KW-0812">Transmembrane</keyword>
<dbReference type="InterPro" id="IPR002544">
    <property type="entry name" value="FMRFamid-related_peptide-like"/>
</dbReference>
<dbReference type="Proteomes" id="UP000838412">
    <property type="component" value="Chromosome 12"/>
</dbReference>
<accession>A0A8J9YTB0</accession>
<evidence type="ECO:0000313" key="9">
    <source>
        <dbReference type="Proteomes" id="UP000838412"/>
    </source>
</evidence>
<evidence type="ECO:0000256" key="1">
    <source>
        <dbReference type="ARBA" id="ARBA00004613"/>
    </source>
</evidence>
<feature type="compositionally biased region" description="Polar residues" evidence="6">
    <location>
        <begin position="319"/>
        <end position="328"/>
    </location>
</feature>
<evidence type="ECO:0000256" key="2">
    <source>
        <dbReference type="ARBA" id="ARBA00006356"/>
    </source>
</evidence>
<sequence length="328" mass="36795">MSPMRDLQTRPQRLQGKDDSGIGAVTVRFFLLLLDEQDHQHVTNDVSEAVSCNSGRKKRTAMGKGRGAESLLASTDELKNISGKGAGKLLESPKDTRDRRVAMRTLGLLAVGVVLMTYSGIPVIWAQTVYPDSGEPDDRQQVTIRTRRAVDTDDISEVIGPNGLRWFISRDRQRMPRFGKRSVPSVRGYNPAEPTMRFGRTSPYQPNLRFGKKYDPARPALRFGKKFDPAQPTLRFGKSLDPNEPSLRFGRDIDDPAQETLRAQRSFDPSEPSLRFGKKYDPFEPTLRFGRQVDPSAPAYRFGRHNPAKPSLRFGRGATSDQVESSED</sequence>
<name>A0A8J9YTB0_BRALA</name>
<dbReference type="OrthoDB" id="9985360at2759"/>
<keyword evidence="5" id="KW-0527">Neuropeptide</keyword>
<feature type="region of interest" description="Disordered" evidence="6">
    <location>
        <begin position="232"/>
        <end position="253"/>
    </location>
</feature>
<dbReference type="PANTHER" id="PTHR20986">
    <property type="entry name" value="FMRFAMIDE-RELATED PEPTIDES"/>
    <property type="match status" value="1"/>
</dbReference>
<proteinExistence type="inferred from homology"/>
<organism evidence="8 9">
    <name type="scientific">Branchiostoma lanceolatum</name>
    <name type="common">Common lancelet</name>
    <name type="synonym">Amphioxus lanceolatum</name>
    <dbReference type="NCBI Taxonomy" id="7740"/>
    <lineage>
        <taxon>Eukaryota</taxon>
        <taxon>Metazoa</taxon>
        <taxon>Chordata</taxon>
        <taxon>Cephalochordata</taxon>
        <taxon>Leptocardii</taxon>
        <taxon>Amphioxiformes</taxon>
        <taxon>Branchiostomatidae</taxon>
        <taxon>Branchiostoma</taxon>
    </lineage>
</organism>
<protein>
    <submittedName>
        <fullName evidence="8">Hypp6349 protein</fullName>
    </submittedName>
</protein>
<comment type="subcellular location">
    <subcellularLocation>
        <location evidence="1">Secreted</location>
    </subcellularLocation>
</comment>
<evidence type="ECO:0000256" key="4">
    <source>
        <dbReference type="ARBA" id="ARBA00022815"/>
    </source>
</evidence>
<dbReference type="InterPro" id="IPR051041">
    <property type="entry name" value="FMRFamide-related_np"/>
</dbReference>
<keyword evidence="4" id="KW-0027">Amidation</keyword>
<dbReference type="GO" id="GO:0007218">
    <property type="term" value="P:neuropeptide signaling pathway"/>
    <property type="evidence" value="ECO:0007669"/>
    <property type="project" value="UniProtKB-KW"/>
</dbReference>
<evidence type="ECO:0000256" key="6">
    <source>
        <dbReference type="SAM" id="MobiDB-lite"/>
    </source>
</evidence>
<evidence type="ECO:0000256" key="7">
    <source>
        <dbReference type="SAM" id="Phobius"/>
    </source>
</evidence>
<dbReference type="AlphaFoldDB" id="A0A8J9YTB0"/>
<comment type="similarity">
    <text evidence="2">Belongs to the FARP (FMRFamide related peptide) family.</text>
</comment>
<dbReference type="EMBL" id="OV696697">
    <property type="protein sequence ID" value="CAH1241344.1"/>
    <property type="molecule type" value="Genomic_DNA"/>
</dbReference>
<evidence type="ECO:0000256" key="3">
    <source>
        <dbReference type="ARBA" id="ARBA00022525"/>
    </source>
</evidence>
<evidence type="ECO:0000313" key="8">
    <source>
        <dbReference type="EMBL" id="CAH1241344.1"/>
    </source>
</evidence>
<feature type="transmembrane region" description="Helical" evidence="7">
    <location>
        <begin position="106"/>
        <end position="125"/>
    </location>
</feature>
<reference evidence="8" key="1">
    <citation type="submission" date="2022-01" db="EMBL/GenBank/DDBJ databases">
        <authorList>
            <person name="Braso-Vives M."/>
        </authorList>
    </citation>
    <scope>NUCLEOTIDE SEQUENCE</scope>
</reference>
<dbReference type="GO" id="GO:0005576">
    <property type="term" value="C:extracellular region"/>
    <property type="evidence" value="ECO:0007669"/>
    <property type="project" value="UniProtKB-SubCell"/>
</dbReference>
<keyword evidence="7" id="KW-0472">Membrane</keyword>
<dbReference type="PANTHER" id="PTHR20986:SF16">
    <property type="entry name" value="FMRFAMIDE-LIKE NEUROPEPTIDES 7"/>
    <property type="match status" value="1"/>
</dbReference>
<keyword evidence="9" id="KW-1185">Reference proteome</keyword>
<dbReference type="Pfam" id="PF01581">
    <property type="entry name" value="FARP"/>
    <property type="match status" value="5"/>
</dbReference>
<feature type="region of interest" description="Disordered" evidence="6">
    <location>
        <begin position="180"/>
        <end position="210"/>
    </location>
</feature>
<evidence type="ECO:0000256" key="5">
    <source>
        <dbReference type="ARBA" id="ARBA00023320"/>
    </source>
</evidence>